<dbReference type="GO" id="GO:0000776">
    <property type="term" value="C:kinetochore"/>
    <property type="evidence" value="ECO:0007669"/>
    <property type="project" value="TreeGrafter"/>
</dbReference>
<keyword evidence="5" id="KW-0067">ATP-binding</keyword>
<evidence type="ECO:0000313" key="9">
    <source>
        <dbReference type="Proteomes" id="UP000663131"/>
    </source>
</evidence>
<organism evidence="8 9">
    <name type="scientific">Dekkera bruxellensis</name>
    <name type="common">Brettanomyces custersii</name>
    <dbReference type="NCBI Taxonomy" id="5007"/>
    <lineage>
        <taxon>Eukaryota</taxon>
        <taxon>Fungi</taxon>
        <taxon>Dikarya</taxon>
        <taxon>Ascomycota</taxon>
        <taxon>Saccharomycotina</taxon>
        <taxon>Pichiomycetes</taxon>
        <taxon>Pichiales</taxon>
        <taxon>Pichiaceae</taxon>
        <taxon>Brettanomyces</taxon>
    </lineage>
</organism>
<evidence type="ECO:0000256" key="6">
    <source>
        <dbReference type="SAM" id="MobiDB-lite"/>
    </source>
</evidence>
<evidence type="ECO:0000256" key="3">
    <source>
        <dbReference type="ARBA" id="ARBA00022741"/>
    </source>
</evidence>
<feature type="compositionally biased region" description="Basic and acidic residues" evidence="6">
    <location>
        <begin position="324"/>
        <end position="354"/>
    </location>
</feature>
<dbReference type="Gene3D" id="3.30.200.20">
    <property type="entry name" value="Phosphorylase Kinase, domain 1"/>
    <property type="match status" value="1"/>
</dbReference>
<dbReference type="GO" id="GO:0004674">
    <property type="term" value="F:protein serine/threonine kinase activity"/>
    <property type="evidence" value="ECO:0007669"/>
    <property type="project" value="UniProtKB-KW"/>
</dbReference>
<dbReference type="InterPro" id="IPR000719">
    <property type="entry name" value="Prot_kinase_dom"/>
</dbReference>
<reference evidence="8" key="1">
    <citation type="submission" date="2020-10" db="EMBL/GenBank/DDBJ databases">
        <authorList>
            <person name="Palmer J.M."/>
        </authorList>
    </citation>
    <scope>NUCLEOTIDE SEQUENCE</scope>
    <source>
        <strain evidence="8">UCD 2041</strain>
    </source>
</reference>
<evidence type="ECO:0000256" key="4">
    <source>
        <dbReference type="ARBA" id="ARBA00022777"/>
    </source>
</evidence>
<dbReference type="InterPro" id="IPR011009">
    <property type="entry name" value="Kinase-like_dom_sf"/>
</dbReference>
<dbReference type="KEGG" id="bbrx:BRETT_001807"/>
<keyword evidence="1" id="KW-0723">Serine/threonine-protein kinase</keyword>
<feature type="compositionally biased region" description="Acidic residues" evidence="6">
    <location>
        <begin position="83"/>
        <end position="92"/>
    </location>
</feature>
<dbReference type="EMBL" id="CP063132">
    <property type="protein sequence ID" value="QOU18739.1"/>
    <property type="molecule type" value="Genomic_DNA"/>
</dbReference>
<keyword evidence="2" id="KW-0808">Transferase</keyword>
<evidence type="ECO:0000256" key="5">
    <source>
        <dbReference type="ARBA" id="ARBA00022840"/>
    </source>
</evidence>
<dbReference type="AlphaFoldDB" id="A0A871R041"/>
<gene>
    <name evidence="8" type="ORF">BRETT_001807</name>
</gene>
<feature type="region of interest" description="Disordered" evidence="6">
    <location>
        <begin position="68"/>
        <end position="96"/>
    </location>
</feature>
<evidence type="ECO:0000259" key="7">
    <source>
        <dbReference type="PROSITE" id="PS50011"/>
    </source>
</evidence>
<proteinExistence type="predicted"/>
<dbReference type="PANTHER" id="PTHR22974:SF21">
    <property type="entry name" value="DUAL SPECIFICITY PROTEIN KINASE TTK"/>
    <property type="match status" value="1"/>
</dbReference>
<dbReference type="GO" id="GO:0005524">
    <property type="term" value="F:ATP binding"/>
    <property type="evidence" value="ECO:0007669"/>
    <property type="project" value="UniProtKB-KW"/>
</dbReference>
<feature type="region of interest" description="Disordered" evidence="6">
    <location>
        <begin position="176"/>
        <end position="203"/>
    </location>
</feature>
<dbReference type="OrthoDB" id="20524at2759"/>
<dbReference type="GO" id="GO:0007059">
    <property type="term" value="P:chromosome segregation"/>
    <property type="evidence" value="ECO:0007669"/>
    <property type="project" value="TreeGrafter"/>
</dbReference>
<dbReference type="GO" id="GO:0007094">
    <property type="term" value="P:mitotic spindle assembly checkpoint signaling"/>
    <property type="evidence" value="ECO:0007669"/>
    <property type="project" value="TreeGrafter"/>
</dbReference>
<protein>
    <recommendedName>
        <fullName evidence="7">Protein kinase domain-containing protein</fullName>
    </recommendedName>
</protein>
<dbReference type="RefSeq" id="XP_041135232.1">
    <property type="nucleotide sequence ID" value="XM_041280349.1"/>
</dbReference>
<dbReference type="GO" id="GO:0033316">
    <property type="term" value="P:meiotic spindle assembly checkpoint signaling"/>
    <property type="evidence" value="ECO:0007669"/>
    <property type="project" value="TreeGrafter"/>
</dbReference>
<feature type="region of interest" description="Disordered" evidence="6">
    <location>
        <begin position="312"/>
        <end position="359"/>
    </location>
</feature>
<accession>A0A871R041</accession>
<name>A0A871R041_DEKBR</name>
<evidence type="ECO:0000313" key="8">
    <source>
        <dbReference type="EMBL" id="QOU18739.1"/>
    </source>
</evidence>
<dbReference type="GO" id="GO:0005634">
    <property type="term" value="C:nucleus"/>
    <property type="evidence" value="ECO:0007669"/>
    <property type="project" value="TreeGrafter"/>
</dbReference>
<feature type="region of interest" description="Disordered" evidence="6">
    <location>
        <begin position="112"/>
        <end position="152"/>
    </location>
</feature>
<keyword evidence="4" id="KW-0418">Kinase</keyword>
<dbReference type="SMART" id="SM00220">
    <property type="entry name" value="S_TKc"/>
    <property type="match status" value="1"/>
</dbReference>
<dbReference type="Proteomes" id="UP000663131">
    <property type="component" value="Chromosome 4"/>
</dbReference>
<dbReference type="PROSITE" id="PS00108">
    <property type="entry name" value="PROTEIN_KINASE_ST"/>
    <property type="match status" value="1"/>
</dbReference>
<dbReference type="PANTHER" id="PTHR22974">
    <property type="entry name" value="MIXED LINEAGE PROTEIN KINASE"/>
    <property type="match status" value="1"/>
</dbReference>
<evidence type="ECO:0000256" key="1">
    <source>
        <dbReference type="ARBA" id="ARBA00022527"/>
    </source>
</evidence>
<dbReference type="GO" id="GO:0034501">
    <property type="term" value="P:protein localization to kinetochore"/>
    <property type="evidence" value="ECO:0007669"/>
    <property type="project" value="TreeGrafter"/>
</dbReference>
<dbReference type="Pfam" id="PF00069">
    <property type="entry name" value="Pkinase"/>
    <property type="match status" value="1"/>
</dbReference>
<dbReference type="SUPFAM" id="SSF56112">
    <property type="entry name" value="Protein kinase-like (PK-like)"/>
    <property type="match status" value="1"/>
</dbReference>
<sequence>MTEYLRTKSPPHINSITHQTSGSLVSEKTNILSTLTSSATSLDIELNKKQRTRNLHIDNSRGHNLKVAQSTMTARRPRSGYEAFEDDSDDEPGPPALSTYAMSLLEKLDVSDTHPRNVGGNGQTQTASGRGRSYEVSVNGTGGKQEGGTEVSNLENSHYRDLGKNSLCSLSRTQQGLLHMKDSSSSRRHPRLKPRLSLGAPRRVSGSKISLEMESNMDNESIKRNKRPLTATRTPIHIRTGCSPVVKRSDRGDMSCSLELEKTPTRMSERRKSMDESELDLLATPEQARRAQVVPKSQEKVKQMQFNVWESNKENEPRSLAIDFSDKGSRNKKGEIGRSGMDRRNSRNSTRSDRSSVLAKELLRQKQRMLAEMSQKSVGERSNRAVREKMDVDPRNGSGGAGRSNILEVNGRQFSIIEQIGKGGSSRVYRAKYTGGKEEEPKGGFNRHDSYAVKVVRLAEHEQSTVDEFKGEVSILQRLHDEERVVKLLDYSTSKKSLMFVMEFGEIDLAHVLASRSGKPFDLEFVRYHTREMIKCVEAVHRAGVVHSDLKPANFVFVRGVLKLIDFGISNQVSDHTVNVYRECQMGTPNYMAPETLIEAGNVWKVGKPADIWSCGCIIYQMCYGKPPYAQYPGSKKIIAITNSQLQITYPRTSPHGGPPVNCLAIDTMRKCLRRDPDRRATAEEVLKMPFLSPKTVTERFMGDLVRNAVKYGAVHPDMSDKKIELLVRNVWRRVNEYC</sequence>
<feature type="domain" description="Protein kinase" evidence="7">
    <location>
        <begin position="414"/>
        <end position="692"/>
    </location>
</feature>
<dbReference type="FunFam" id="3.30.200.20:FF:000131">
    <property type="entry name" value="Dual specificity protein kinase TTK"/>
    <property type="match status" value="1"/>
</dbReference>
<dbReference type="GO" id="GO:0004712">
    <property type="term" value="F:protein serine/threonine/tyrosine kinase activity"/>
    <property type="evidence" value="ECO:0007669"/>
    <property type="project" value="TreeGrafter"/>
</dbReference>
<keyword evidence="3" id="KW-0547">Nucleotide-binding</keyword>
<dbReference type="PROSITE" id="PS50011">
    <property type="entry name" value="PROTEIN_KINASE_DOM"/>
    <property type="match status" value="1"/>
</dbReference>
<dbReference type="Gene3D" id="1.10.510.10">
    <property type="entry name" value="Transferase(Phosphotransferase) domain 1"/>
    <property type="match status" value="1"/>
</dbReference>
<evidence type="ECO:0000256" key="2">
    <source>
        <dbReference type="ARBA" id="ARBA00022679"/>
    </source>
</evidence>
<reference evidence="8" key="2">
    <citation type="journal article" name="BMC Genomics">
        <title>New genome assemblies reveal patterns of domestication and adaptation across Brettanomyces (Dekkera) species.</title>
        <authorList>
            <person name="Roach M.J."/>
            <person name="Borneman A.R."/>
        </authorList>
    </citation>
    <scope>NUCLEOTIDE SEQUENCE</scope>
    <source>
        <strain evidence="8">UCD 2041</strain>
    </source>
</reference>
<dbReference type="InterPro" id="IPR008271">
    <property type="entry name" value="Ser/Thr_kinase_AS"/>
</dbReference>
<dbReference type="GeneID" id="64573731"/>